<evidence type="ECO:0000256" key="2">
    <source>
        <dbReference type="SAM" id="MobiDB-lite"/>
    </source>
</evidence>
<feature type="coiled-coil region" evidence="1">
    <location>
        <begin position="5"/>
        <end position="32"/>
    </location>
</feature>
<name>A0AAW0RDJ5_9PEZI</name>
<keyword evidence="4" id="KW-1185">Reference proteome</keyword>
<dbReference type="EMBL" id="JAQQWP010000001">
    <property type="protein sequence ID" value="KAK8132863.1"/>
    <property type="molecule type" value="Genomic_DNA"/>
</dbReference>
<feature type="compositionally biased region" description="Basic and acidic residues" evidence="2">
    <location>
        <begin position="137"/>
        <end position="151"/>
    </location>
</feature>
<organism evidence="3 4">
    <name type="scientific">Apiospora kogelbergensis</name>
    <dbReference type="NCBI Taxonomy" id="1337665"/>
    <lineage>
        <taxon>Eukaryota</taxon>
        <taxon>Fungi</taxon>
        <taxon>Dikarya</taxon>
        <taxon>Ascomycota</taxon>
        <taxon>Pezizomycotina</taxon>
        <taxon>Sordariomycetes</taxon>
        <taxon>Xylariomycetidae</taxon>
        <taxon>Amphisphaeriales</taxon>
        <taxon>Apiosporaceae</taxon>
        <taxon>Apiospora</taxon>
    </lineage>
</organism>
<reference evidence="3 4" key="1">
    <citation type="submission" date="2023-01" db="EMBL/GenBank/DDBJ databases">
        <title>Analysis of 21 Apiospora genomes using comparative genomics revels a genus with tremendous synthesis potential of carbohydrate active enzymes and secondary metabolites.</title>
        <authorList>
            <person name="Sorensen T."/>
        </authorList>
    </citation>
    <scope>NUCLEOTIDE SEQUENCE [LARGE SCALE GENOMIC DNA]</scope>
    <source>
        <strain evidence="3 4">CBS 117206</strain>
    </source>
</reference>
<comment type="caution">
    <text evidence="3">The sequence shown here is derived from an EMBL/GenBank/DDBJ whole genome shotgun (WGS) entry which is preliminary data.</text>
</comment>
<gene>
    <name evidence="3" type="ORF">PG999_001036</name>
</gene>
<feature type="region of interest" description="Disordered" evidence="2">
    <location>
        <begin position="91"/>
        <end position="244"/>
    </location>
</feature>
<protein>
    <recommendedName>
        <fullName evidence="5">Shugoshin C-terminal domain-containing protein</fullName>
    </recommendedName>
</protein>
<dbReference type="AlphaFoldDB" id="A0AAW0RDJ5"/>
<sequence>MGFQNFRAEENFEKIRDNLKRLATERARLQVQSRKREVHLALESKLQARGKEIERDVQDKLEAEHLEIESEYACLIKHDRPIDGVQLIAGRGRDTDHSEPGLEGFHSPPTLGRGSSIPTFERNGKRNNTRSQSPRQLEGETRHPRSPEKPNKRTKISPASRRRSGSYQTDSTGDFDEEIPHRVPNPKAREVMMTPEPGAHSYGDGDGDGNDTELPPSSTKSVLGSYLSRSLPRPRRGAADGVNYNEKKYFKDLLGPQHKRKCSSRDD</sequence>
<proteinExistence type="predicted"/>
<feature type="compositionally biased region" description="Basic and acidic residues" evidence="2">
    <location>
        <begin position="91"/>
        <end position="100"/>
    </location>
</feature>
<feature type="compositionally biased region" description="Basic residues" evidence="2">
    <location>
        <begin position="152"/>
        <end position="164"/>
    </location>
</feature>
<evidence type="ECO:0000313" key="4">
    <source>
        <dbReference type="Proteomes" id="UP001392437"/>
    </source>
</evidence>
<accession>A0AAW0RDJ5</accession>
<keyword evidence="1" id="KW-0175">Coiled coil</keyword>
<evidence type="ECO:0008006" key="5">
    <source>
        <dbReference type="Google" id="ProtNLM"/>
    </source>
</evidence>
<dbReference type="Proteomes" id="UP001392437">
    <property type="component" value="Unassembled WGS sequence"/>
</dbReference>
<evidence type="ECO:0000313" key="3">
    <source>
        <dbReference type="EMBL" id="KAK8132863.1"/>
    </source>
</evidence>
<evidence type="ECO:0000256" key="1">
    <source>
        <dbReference type="SAM" id="Coils"/>
    </source>
</evidence>